<protein>
    <submittedName>
        <fullName evidence="1">Uncharacterized protein</fullName>
    </submittedName>
</protein>
<name>A0A7J6FBV6_CANSA</name>
<sequence>MLTLDQLQEMHLEIAWKMAKVSPSIGEPAEIFTEKASIALPWSSKERIARKASLLLVAASTKILTKDPVHSLSKLGTTVG</sequence>
<comment type="caution">
    <text evidence="1">The sequence shown here is derived from an EMBL/GenBank/DDBJ whole genome shotgun (WGS) entry which is preliminary data.</text>
</comment>
<evidence type="ECO:0000313" key="1">
    <source>
        <dbReference type="EMBL" id="KAF4368176.1"/>
    </source>
</evidence>
<dbReference type="EMBL" id="JAATIP010000136">
    <property type="protein sequence ID" value="KAF4368176.1"/>
    <property type="molecule type" value="Genomic_DNA"/>
</dbReference>
<accession>A0A7J6FBV6</accession>
<gene>
    <name evidence="1" type="ORF">F8388_022809</name>
</gene>
<dbReference type="AlphaFoldDB" id="A0A7J6FBV6"/>
<organism evidence="1 2">
    <name type="scientific">Cannabis sativa</name>
    <name type="common">Hemp</name>
    <name type="synonym">Marijuana</name>
    <dbReference type="NCBI Taxonomy" id="3483"/>
    <lineage>
        <taxon>Eukaryota</taxon>
        <taxon>Viridiplantae</taxon>
        <taxon>Streptophyta</taxon>
        <taxon>Embryophyta</taxon>
        <taxon>Tracheophyta</taxon>
        <taxon>Spermatophyta</taxon>
        <taxon>Magnoliopsida</taxon>
        <taxon>eudicotyledons</taxon>
        <taxon>Gunneridae</taxon>
        <taxon>Pentapetalae</taxon>
        <taxon>rosids</taxon>
        <taxon>fabids</taxon>
        <taxon>Rosales</taxon>
        <taxon>Cannabaceae</taxon>
        <taxon>Cannabis</taxon>
    </lineage>
</organism>
<evidence type="ECO:0000313" key="2">
    <source>
        <dbReference type="Proteomes" id="UP000525078"/>
    </source>
</evidence>
<dbReference type="Proteomes" id="UP000525078">
    <property type="component" value="Unassembled WGS sequence"/>
</dbReference>
<proteinExistence type="predicted"/>
<reference evidence="1 2" key="1">
    <citation type="journal article" date="2020" name="bioRxiv">
        <title>Sequence and annotation of 42 cannabis genomes reveals extensive copy number variation in cannabinoid synthesis and pathogen resistance genes.</title>
        <authorList>
            <person name="Mckernan K.J."/>
            <person name="Helbert Y."/>
            <person name="Kane L.T."/>
            <person name="Ebling H."/>
            <person name="Zhang L."/>
            <person name="Liu B."/>
            <person name="Eaton Z."/>
            <person name="Mclaughlin S."/>
            <person name="Kingan S."/>
            <person name="Baybayan P."/>
            <person name="Concepcion G."/>
            <person name="Jordan M."/>
            <person name="Riva A."/>
            <person name="Barbazuk W."/>
            <person name="Harkins T."/>
        </authorList>
    </citation>
    <scope>NUCLEOTIDE SEQUENCE [LARGE SCALE GENOMIC DNA]</scope>
    <source>
        <strain evidence="2">cv. Jamaican Lion 4</strain>
        <tissue evidence="1">Leaf</tissue>
    </source>
</reference>